<reference evidence="4" key="1">
    <citation type="submission" date="2023-03" db="EMBL/GenBank/DDBJ databases">
        <title>Actinorhabdospora filicis NBRC 111898.</title>
        <authorList>
            <person name="Ichikawa N."/>
            <person name="Sato H."/>
            <person name="Tonouchi N."/>
        </authorList>
    </citation>
    <scope>NUCLEOTIDE SEQUENCE</scope>
    <source>
        <strain evidence="4">NBRC 111898</strain>
    </source>
</reference>
<dbReference type="SUPFAM" id="SSF69318">
    <property type="entry name" value="Integrin alpha N-terminal domain"/>
    <property type="match status" value="1"/>
</dbReference>
<dbReference type="Pfam" id="PF03372">
    <property type="entry name" value="Exo_endo_phos"/>
    <property type="match status" value="1"/>
</dbReference>
<dbReference type="EMBL" id="BSTX01000002">
    <property type="protein sequence ID" value="GLZ78218.1"/>
    <property type="molecule type" value="Genomic_DNA"/>
</dbReference>
<dbReference type="Gene3D" id="2.40.128.340">
    <property type="match status" value="2"/>
</dbReference>
<dbReference type="Proteomes" id="UP001165079">
    <property type="component" value="Unassembled WGS sequence"/>
</dbReference>
<evidence type="ECO:0000259" key="3">
    <source>
        <dbReference type="Pfam" id="PF03372"/>
    </source>
</evidence>
<accession>A0A9W6W9P7</accession>
<dbReference type="AlphaFoldDB" id="A0A9W6W9P7"/>
<evidence type="ECO:0000313" key="4">
    <source>
        <dbReference type="EMBL" id="GLZ78218.1"/>
    </source>
</evidence>
<dbReference type="Pfam" id="PF13517">
    <property type="entry name" value="FG-GAP_3"/>
    <property type="match status" value="2"/>
</dbReference>
<dbReference type="GO" id="GO:0003824">
    <property type="term" value="F:catalytic activity"/>
    <property type="evidence" value="ECO:0007669"/>
    <property type="project" value="InterPro"/>
</dbReference>
<feature type="domain" description="Endonuclease/exonuclease/phosphatase" evidence="3">
    <location>
        <begin position="75"/>
        <end position="295"/>
    </location>
</feature>
<dbReference type="InterPro" id="IPR005135">
    <property type="entry name" value="Endo/exonuclease/phosphatase"/>
</dbReference>
<evidence type="ECO:0000256" key="1">
    <source>
        <dbReference type="ARBA" id="ARBA00022729"/>
    </source>
</evidence>
<sequence>MRSRLSVLLLSALVGLTMLTTSAPAAADVVTPSTAPPLRFVSYNMCGNVCSDPAKYDLTRRVDYIVSQAGGGGWNADQIHLQEVCRAQFDTILNRLRGKGFNGVFETTVAARPGICGNGDYGIAILVKSTITETKILRLAKGAESEEIDAPCVKSYLQNRVNWACSVHLYWNDEPLRVAEAELLAAETKVWQDAGIPVVLGGDFNAYPHEPPMNSFYRGGLPGGTGTYREADESDTEYFPQRGCDPAQVTGCRSGEFTFTGGSGESKIDYLFLSDRHVHNVIGDSLPLDTRLSDHRLLRAAATWSDCGNPGTTTAGVIRRDATGALYRYSGRPGGTVAPACKSGTGWNGMTTALRHGDFDGNGSEDIIAVDTDGRLWLYPADAAGTFTGSTRRQIGTGWQVYDVLLAPGDFNGDGKPDLLGRDTSGALWFYAGNGTGGYAPRASVGPGWQIYDLLIAPGDFNGDGKADLIGRDTSGTLWFYAGNGTGGHAPRVRIGTGWQIYDALVAAGDVDGDGKPDLIGRDTTGGLWFYAGNGAAGYAARTQIGYGFPAGELIF</sequence>
<keyword evidence="5" id="KW-1185">Reference proteome</keyword>
<feature type="chain" id="PRO_5040819328" description="Endonuclease/exonuclease/phosphatase domain-containing protein" evidence="2">
    <location>
        <begin position="28"/>
        <end position="556"/>
    </location>
</feature>
<keyword evidence="1 2" id="KW-0732">Signal</keyword>
<dbReference type="PANTHER" id="PTHR46580:SF4">
    <property type="entry name" value="ATP_GTP-BINDING PROTEIN"/>
    <property type="match status" value="1"/>
</dbReference>
<dbReference type="PANTHER" id="PTHR46580">
    <property type="entry name" value="SENSOR KINASE-RELATED"/>
    <property type="match status" value="1"/>
</dbReference>
<dbReference type="Gene3D" id="3.60.10.10">
    <property type="entry name" value="Endonuclease/exonuclease/phosphatase"/>
    <property type="match status" value="1"/>
</dbReference>
<organism evidence="4 5">
    <name type="scientific">Actinorhabdospora filicis</name>
    <dbReference type="NCBI Taxonomy" id="1785913"/>
    <lineage>
        <taxon>Bacteria</taxon>
        <taxon>Bacillati</taxon>
        <taxon>Actinomycetota</taxon>
        <taxon>Actinomycetes</taxon>
        <taxon>Micromonosporales</taxon>
        <taxon>Micromonosporaceae</taxon>
        <taxon>Actinorhabdospora</taxon>
    </lineage>
</organism>
<name>A0A9W6W9P7_9ACTN</name>
<protein>
    <recommendedName>
        <fullName evidence="3">Endonuclease/exonuclease/phosphatase domain-containing protein</fullName>
    </recommendedName>
</protein>
<dbReference type="InterPro" id="IPR036691">
    <property type="entry name" value="Endo/exonu/phosph_ase_sf"/>
</dbReference>
<evidence type="ECO:0000313" key="5">
    <source>
        <dbReference type="Proteomes" id="UP001165079"/>
    </source>
</evidence>
<dbReference type="InterPro" id="IPR028994">
    <property type="entry name" value="Integrin_alpha_N"/>
</dbReference>
<proteinExistence type="predicted"/>
<gene>
    <name evidence="4" type="ORF">Afil01_30250</name>
</gene>
<dbReference type="SUPFAM" id="SSF56219">
    <property type="entry name" value="DNase I-like"/>
    <property type="match status" value="1"/>
</dbReference>
<comment type="caution">
    <text evidence="4">The sequence shown here is derived from an EMBL/GenBank/DDBJ whole genome shotgun (WGS) entry which is preliminary data.</text>
</comment>
<dbReference type="RefSeq" id="WP_285663385.1">
    <property type="nucleotide sequence ID" value="NZ_BSTX01000002.1"/>
</dbReference>
<evidence type="ECO:0000256" key="2">
    <source>
        <dbReference type="SAM" id="SignalP"/>
    </source>
</evidence>
<feature type="signal peptide" evidence="2">
    <location>
        <begin position="1"/>
        <end position="27"/>
    </location>
</feature>
<dbReference type="InterPro" id="IPR013517">
    <property type="entry name" value="FG-GAP"/>
</dbReference>